<dbReference type="KEGG" id="cam:101508211"/>
<dbReference type="CDD" id="cd07816">
    <property type="entry name" value="Bet_v1-like"/>
    <property type="match status" value="1"/>
</dbReference>
<dbReference type="GO" id="GO:0004864">
    <property type="term" value="F:protein phosphatase inhibitor activity"/>
    <property type="evidence" value="ECO:0007669"/>
    <property type="project" value="InterPro"/>
</dbReference>
<dbReference type="SUPFAM" id="SSF55961">
    <property type="entry name" value="Bet v1-like"/>
    <property type="match status" value="1"/>
</dbReference>
<dbReference type="Proteomes" id="UP000087171">
    <property type="component" value="Unplaced"/>
</dbReference>
<evidence type="ECO:0000256" key="2">
    <source>
        <dbReference type="ARBA" id="ARBA00022821"/>
    </source>
</evidence>
<dbReference type="GO" id="GO:0006952">
    <property type="term" value="P:defense response"/>
    <property type="evidence" value="ECO:0007669"/>
    <property type="project" value="UniProtKB-KW"/>
</dbReference>
<dbReference type="RefSeq" id="XP_004515396.1">
    <property type="nucleotide sequence ID" value="XM_004515339.3"/>
</dbReference>
<dbReference type="OrthoDB" id="1845342at2759"/>
<keyword evidence="5" id="KW-1185">Reference proteome</keyword>
<organism evidence="5 6">
    <name type="scientific">Cicer arietinum</name>
    <name type="common">Chickpea</name>
    <name type="synonym">Garbanzo</name>
    <dbReference type="NCBI Taxonomy" id="3827"/>
    <lineage>
        <taxon>Eukaryota</taxon>
        <taxon>Viridiplantae</taxon>
        <taxon>Streptophyta</taxon>
        <taxon>Embryophyta</taxon>
        <taxon>Tracheophyta</taxon>
        <taxon>Spermatophyta</taxon>
        <taxon>Magnoliopsida</taxon>
        <taxon>eudicotyledons</taxon>
        <taxon>Gunneridae</taxon>
        <taxon>Pentapetalae</taxon>
        <taxon>rosids</taxon>
        <taxon>fabids</taxon>
        <taxon>Fabales</taxon>
        <taxon>Fabaceae</taxon>
        <taxon>Papilionoideae</taxon>
        <taxon>50 kb inversion clade</taxon>
        <taxon>NPAAA clade</taxon>
        <taxon>Hologalegina</taxon>
        <taxon>IRL clade</taxon>
        <taxon>Cicereae</taxon>
        <taxon>Cicer</taxon>
    </lineage>
</organism>
<keyword evidence="2" id="KW-0611">Plant defense</keyword>
<proteinExistence type="inferred from homology"/>
<dbReference type="GO" id="GO:0005737">
    <property type="term" value="C:cytoplasm"/>
    <property type="evidence" value="ECO:0007669"/>
    <property type="project" value="TreeGrafter"/>
</dbReference>
<feature type="domain" description="Bet v I/Major latex protein" evidence="4">
    <location>
        <begin position="31"/>
        <end position="153"/>
    </location>
</feature>
<dbReference type="STRING" id="3827.A0A1S2Z5G8"/>
<evidence type="ECO:0000313" key="5">
    <source>
        <dbReference type="Proteomes" id="UP000087171"/>
    </source>
</evidence>
<accession>A0A1S2Z5G8</accession>
<evidence type="ECO:0000256" key="1">
    <source>
        <dbReference type="ARBA" id="ARBA00009744"/>
    </source>
</evidence>
<dbReference type="GO" id="GO:0005634">
    <property type="term" value="C:nucleus"/>
    <property type="evidence" value="ECO:0007669"/>
    <property type="project" value="TreeGrafter"/>
</dbReference>
<gene>
    <name evidence="6" type="primary">LOC101508211</name>
</gene>
<keyword evidence="3" id="KW-0568">Pathogenesis-related protein</keyword>
<evidence type="ECO:0000259" key="4">
    <source>
        <dbReference type="Pfam" id="PF00407"/>
    </source>
</evidence>
<evidence type="ECO:0000256" key="3">
    <source>
        <dbReference type="ARBA" id="ARBA00023265"/>
    </source>
</evidence>
<dbReference type="GO" id="GO:0009738">
    <property type="term" value="P:abscisic acid-activated signaling pathway"/>
    <property type="evidence" value="ECO:0007669"/>
    <property type="project" value="InterPro"/>
</dbReference>
<comment type="similarity">
    <text evidence="1">Belongs to the BetVI family.</text>
</comment>
<evidence type="ECO:0000313" key="6">
    <source>
        <dbReference type="RefSeq" id="XP_004515396.1"/>
    </source>
</evidence>
<dbReference type="Gene3D" id="3.30.530.20">
    <property type="match status" value="1"/>
</dbReference>
<dbReference type="InterPro" id="IPR050279">
    <property type="entry name" value="Plant_def-hormone_signal"/>
</dbReference>
<dbReference type="eggNOG" id="ENOG502S34N">
    <property type="taxonomic scope" value="Eukaryota"/>
</dbReference>
<protein>
    <submittedName>
        <fullName evidence="6">Phytohormone-binding protein-like</fullName>
    </submittedName>
</protein>
<dbReference type="PaxDb" id="3827-XP_004515396.1"/>
<dbReference type="PANTHER" id="PTHR31213">
    <property type="entry name" value="OS08G0374000 PROTEIN-RELATED"/>
    <property type="match status" value="1"/>
</dbReference>
<dbReference type="GeneID" id="101508211"/>
<reference evidence="6" key="1">
    <citation type="submission" date="2025-08" db="UniProtKB">
        <authorList>
            <consortium name="RefSeq"/>
        </authorList>
    </citation>
    <scope>IDENTIFICATION</scope>
    <source>
        <tissue evidence="6">Etiolated seedlings</tissue>
    </source>
</reference>
<dbReference type="FunFam" id="3.30.530.20:FF:000007">
    <property type="entry name" value="Major pollen allergen Bet v 1-A"/>
    <property type="match status" value="1"/>
</dbReference>
<dbReference type="GO" id="GO:0010427">
    <property type="term" value="F:abscisic acid binding"/>
    <property type="evidence" value="ECO:0007669"/>
    <property type="project" value="InterPro"/>
</dbReference>
<dbReference type="GO" id="GO:0038023">
    <property type="term" value="F:signaling receptor activity"/>
    <property type="evidence" value="ECO:0007669"/>
    <property type="project" value="InterPro"/>
</dbReference>
<sequence>MIKEFKTQATLNVGLEILWAALAKDFMIIGPKVIPNIVKDVQLIDGDGGVGTTLIFNFFPGVSPINYQRERIAEFDELTHEIGLEVIEGGYLSQGLSFYQTNFQLSQIEEDKTLVNVKISYDHESEIEERVKPTKTSQSTLFYLDRLEKYLLHGALEDNV</sequence>
<dbReference type="InterPro" id="IPR000916">
    <property type="entry name" value="Bet_v_I/MLP"/>
</dbReference>
<name>A0A1S2Z5G8_CICAR</name>
<dbReference type="AlphaFoldDB" id="A0A1S2Z5G8"/>
<dbReference type="PANTHER" id="PTHR31213:SF64">
    <property type="entry name" value="PHYTOHORMONE-BINDING PROTEIN"/>
    <property type="match status" value="1"/>
</dbReference>
<dbReference type="PRINTS" id="PR00634">
    <property type="entry name" value="BETALLERGEN"/>
</dbReference>
<dbReference type="InterPro" id="IPR023393">
    <property type="entry name" value="START-like_dom_sf"/>
</dbReference>
<dbReference type="InterPro" id="IPR024949">
    <property type="entry name" value="Bet_v_I_allergen"/>
</dbReference>
<dbReference type="Pfam" id="PF00407">
    <property type="entry name" value="Bet_v_1"/>
    <property type="match status" value="1"/>
</dbReference>